<organism evidence="1 2">
    <name type="scientific">Cylicostephanus goldi</name>
    <name type="common">Nematode worm</name>
    <dbReference type="NCBI Taxonomy" id="71465"/>
    <lineage>
        <taxon>Eukaryota</taxon>
        <taxon>Metazoa</taxon>
        <taxon>Ecdysozoa</taxon>
        <taxon>Nematoda</taxon>
        <taxon>Chromadorea</taxon>
        <taxon>Rhabditida</taxon>
        <taxon>Rhabditina</taxon>
        <taxon>Rhabditomorpha</taxon>
        <taxon>Strongyloidea</taxon>
        <taxon>Strongylidae</taxon>
        <taxon>Cylicostephanus</taxon>
    </lineage>
</organism>
<accession>A0A3P6RG37</accession>
<protein>
    <submittedName>
        <fullName evidence="1">Uncharacterized protein</fullName>
    </submittedName>
</protein>
<proteinExistence type="predicted"/>
<sequence length="143" mass="15590">MDAIQKLFERESEQEGLARIDFVLRSLSGEQRKQPLLVVGHAITLAVALTIGIRSQGERGRSSTSDSRDSGTPITSFEYQMSIDTLGNEVIDQTTLGVRFPPGSVVTLIQKNKGPPFLYQLAPNIVPPLSYGELFTNKAVVAT</sequence>
<name>A0A3P6RG37_CYLGO</name>
<dbReference type="AlphaFoldDB" id="A0A3P6RG37"/>
<evidence type="ECO:0000313" key="1">
    <source>
        <dbReference type="EMBL" id="VDK61146.1"/>
    </source>
</evidence>
<keyword evidence="2" id="KW-1185">Reference proteome</keyword>
<dbReference type="Proteomes" id="UP000271889">
    <property type="component" value="Unassembled WGS sequence"/>
</dbReference>
<reference evidence="1 2" key="1">
    <citation type="submission" date="2018-11" db="EMBL/GenBank/DDBJ databases">
        <authorList>
            <consortium name="Pathogen Informatics"/>
        </authorList>
    </citation>
    <scope>NUCLEOTIDE SEQUENCE [LARGE SCALE GENOMIC DNA]</scope>
</reference>
<evidence type="ECO:0000313" key="2">
    <source>
        <dbReference type="Proteomes" id="UP000271889"/>
    </source>
</evidence>
<dbReference type="OrthoDB" id="414418at2759"/>
<dbReference type="EMBL" id="UYRV01015532">
    <property type="protein sequence ID" value="VDK61146.1"/>
    <property type="molecule type" value="Genomic_DNA"/>
</dbReference>
<gene>
    <name evidence="1" type="ORF">CGOC_LOCUS5222</name>
</gene>